<evidence type="ECO:0000313" key="8">
    <source>
        <dbReference type="EMBL" id="PSL47042.1"/>
    </source>
</evidence>
<keyword evidence="2 6" id="KW-0808">Transferase</keyword>
<feature type="binding site" evidence="6">
    <location>
        <position position="65"/>
    </location>
    <ligand>
        <name>(6R)-10-formyltetrahydrofolate</name>
        <dbReference type="ChEBI" id="CHEBI:195366"/>
    </ligand>
</feature>
<keyword evidence="9" id="KW-1185">Reference proteome</keyword>
<dbReference type="PANTHER" id="PTHR43369">
    <property type="entry name" value="PHOSPHORIBOSYLGLYCINAMIDE FORMYLTRANSFERASE"/>
    <property type="match status" value="1"/>
</dbReference>
<dbReference type="OrthoDB" id="9806170at2"/>
<evidence type="ECO:0000256" key="3">
    <source>
        <dbReference type="ARBA" id="ARBA00022755"/>
    </source>
</evidence>
<comment type="catalytic activity">
    <reaction evidence="5 6">
        <text>N(1)-(5-phospho-beta-D-ribosyl)glycinamide + (6R)-10-formyltetrahydrofolate = N(2)-formyl-N(1)-(5-phospho-beta-D-ribosyl)glycinamide + (6S)-5,6,7,8-tetrahydrofolate + H(+)</text>
        <dbReference type="Rhea" id="RHEA:15053"/>
        <dbReference type="ChEBI" id="CHEBI:15378"/>
        <dbReference type="ChEBI" id="CHEBI:57453"/>
        <dbReference type="ChEBI" id="CHEBI:143788"/>
        <dbReference type="ChEBI" id="CHEBI:147286"/>
        <dbReference type="ChEBI" id="CHEBI:195366"/>
        <dbReference type="EC" id="2.1.2.2"/>
    </reaction>
</comment>
<dbReference type="Gene3D" id="3.40.50.170">
    <property type="entry name" value="Formyl transferase, N-terminal domain"/>
    <property type="match status" value="1"/>
</dbReference>
<accession>A0A2P8HLD7</accession>
<dbReference type="AlphaFoldDB" id="A0A2P8HLD7"/>
<evidence type="ECO:0000256" key="6">
    <source>
        <dbReference type="HAMAP-Rule" id="MF_01930"/>
    </source>
</evidence>
<dbReference type="SUPFAM" id="SSF53328">
    <property type="entry name" value="Formyltransferase"/>
    <property type="match status" value="1"/>
</dbReference>
<evidence type="ECO:0000256" key="2">
    <source>
        <dbReference type="ARBA" id="ARBA00022679"/>
    </source>
</evidence>
<reference evidence="8 9" key="1">
    <citation type="submission" date="2018-03" db="EMBL/GenBank/DDBJ databases">
        <title>Genomic Encyclopedia of Type Strains, Phase III (KMG-III): the genomes of soil and plant-associated and newly described type strains.</title>
        <authorList>
            <person name="Whitman W."/>
        </authorList>
    </citation>
    <scope>NUCLEOTIDE SEQUENCE [LARGE SCALE GENOMIC DNA]</scope>
    <source>
        <strain evidence="8 9">CGMCC 1.07653</strain>
    </source>
</reference>
<dbReference type="Proteomes" id="UP000242310">
    <property type="component" value="Unassembled WGS sequence"/>
</dbReference>
<dbReference type="Pfam" id="PF00551">
    <property type="entry name" value="Formyl_trans_N"/>
    <property type="match status" value="1"/>
</dbReference>
<evidence type="ECO:0000256" key="5">
    <source>
        <dbReference type="ARBA" id="ARBA00047664"/>
    </source>
</evidence>
<dbReference type="InterPro" id="IPR004607">
    <property type="entry name" value="GART"/>
</dbReference>
<keyword evidence="3 6" id="KW-0658">Purine biosynthesis</keyword>
<protein>
    <recommendedName>
        <fullName evidence="6">Phosphoribosylglycinamide formyltransferase</fullName>
        <ecNumber evidence="6">2.1.2.2</ecNumber>
    </recommendedName>
    <alternativeName>
        <fullName evidence="6">5'-phosphoribosylglycinamide transformylase</fullName>
    </alternativeName>
    <alternativeName>
        <fullName evidence="6">GAR transformylase</fullName>
        <shortName evidence="6">GART</shortName>
    </alternativeName>
</protein>
<dbReference type="GO" id="GO:0006189">
    <property type="term" value="P:'de novo' IMP biosynthetic process"/>
    <property type="evidence" value="ECO:0007669"/>
    <property type="project" value="UniProtKB-UniRule"/>
</dbReference>
<feature type="site" description="Raises pKa of active site His" evidence="6">
    <location>
        <position position="145"/>
    </location>
</feature>
<dbReference type="RefSeq" id="WP_106588361.1">
    <property type="nucleotide sequence ID" value="NZ_PYAV01000005.1"/>
</dbReference>
<comment type="pathway">
    <text evidence="1 6">Purine metabolism; IMP biosynthesis via de novo pathway; N(2)-formyl-N(1)-(5-phospho-D-ribosyl)glycinamide from N(1)-(5-phospho-D-ribosyl)glycinamide (10-formyl THF route): step 1/1.</text>
</comment>
<sequence length="195" mass="20701">MTRFAILASGSGSNAEALMKAAEAGIIPAEAALVVTDKPNAGVCERAARYGVPVAAFQPKTYETKAAFEEAVVHELKQRDVDWLFLAGYMRIAGEVLLTAYPGRMVNIHPSLLPAFPGKDAIGQAVAHGVKVSGATVHFVDAGIDTGPIIAQTPVPIDEGDTLTDVTARIQQAEHELYPKTAAQLIQEERKRVGV</sequence>
<comment type="caution">
    <text evidence="6">Lacks conserved residue(s) required for the propagation of feature annotation.</text>
</comment>
<evidence type="ECO:0000313" key="9">
    <source>
        <dbReference type="Proteomes" id="UP000242310"/>
    </source>
</evidence>
<dbReference type="InterPro" id="IPR002376">
    <property type="entry name" value="Formyl_transf_N"/>
</dbReference>
<feature type="domain" description="Formyl transferase N-terminal" evidence="7">
    <location>
        <begin position="3"/>
        <end position="180"/>
    </location>
</feature>
<dbReference type="InterPro" id="IPR001555">
    <property type="entry name" value="GART_AS"/>
</dbReference>
<proteinExistence type="inferred from homology"/>
<dbReference type="InterPro" id="IPR036477">
    <property type="entry name" value="Formyl_transf_N_sf"/>
</dbReference>
<dbReference type="GO" id="GO:0005829">
    <property type="term" value="C:cytosol"/>
    <property type="evidence" value="ECO:0007669"/>
    <property type="project" value="TreeGrafter"/>
</dbReference>
<evidence type="ECO:0000259" key="7">
    <source>
        <dbReference type="Pfam" id="PF00551"/>
    </source>
</evidence>
<organism evidence="8 9">
    <name type="scientific">Salsuginibacillus halophilus</name>
    <dbReference type="NCBI Taxonomy" id="517424"/>
    <lineage>
        <taxon>Bacteria</taxon>
        <taxon>Bacillati</taxon>
        <taxon>Bacillota</taxon>
        <taxon>Bacilli</taxon>
        <taxon>Bacillales</taxon>
        <taxon>Bacillaceae</taxon>
        <taxon>Salsuginibacillus</taxon>
    </lineage>
</organism>
<feature type="active site" description="Proton donor" evidence="6">
    <location>
        <position position="109"/>
    </location>
</feature>
<feature type="binding site" evidence="6">
    <location>
        <position position="107"/>
    </location>
    <ligand>
        <name>(6R)-10-formyltetrahydrofolate</name>
        <dbReference type="ChEBI" id="CHEBI:195366"/>
    </ligand>
</feature>
<dbReference type="EC" id="2.1.2.2" evidence="6"/>
<dbReference type="PROSITE" id="PS00373">
    <property type="entry name" value="GART"/>
    <property type="match status" value="1"/>
</dbReference>
<dbReference type="UniPathway" id="UPA00074">
    <property type="reaction ID" value="UER00126"/>
</dbReference>
<gene>
    <name evidence="6" type="primary">purN</name>
    <name evidence="8" type="ORF">B0H94_105198</name>
</gene>
<dbReference type="FunFam" id="3.40.50.170:FF:000007">
    <property type="entry name" value="Phosphoribosylglycinamide formyltransferase"/>
    <property type="match status" value="1"/>
</dbReference>
<dbReference type="CDD" id="cd08645">
    <property type="entry name" value="FMT_core_GART"/>
    <property type="match status" value="1"/>
</dbReference>
<dbReference type="EMBL" id="PYAV01000005">
    <property type="protein sequence ID" value="PSL47042.1"/>
    <property type="molecule type" value="Genomic_DNA"/>
</dbReference>
<comment type="function">
    <text evidence="6">Catalyzes the transfer of a formyl group from 10-formyltetrahydrofolate to 5-phospho-ribosyl-glycinamide (GAR), producing 5-phospho-ribosyl-N-formylglycinamide (FGAR) and tetrahydrofolate.</text>
</comment>
<dbReference type="NCBIfam" id="TIGR00639">
    <property type="entry name" value="PurN"/>
    <property type="match status" value="1"/>
</dbReference>
<evidence type="ECO:0000256" key="4">
    <source>
        <dbReference type="ARBA" id="ARBA00038440"/>
    </source>
</evidence>
<feature type="binding site" evidence="6">
    <location>
        <begin position="12"/>
        <end position="14"/>
    </location>
    <ligand>
        <name>N(1)-(5-phospho-beta-D-ribosyl)glycinamide</name>
        <dbReference type="ChEBI" id="CHEBI:143788"/>
    </ligand>
</feature>
<evidence type="ECO:0000256" key="1">
    <source>
        <dbReference type="ARBA" id="ARBA00005054"/>
    </source>
</evidence>
<comment type="similarity">
    <text evidence="4 6">Belongs to the GART family.</text>
</comment>
<name>A0A2P8HLD7_9BACI</name>
<dbReference type="HAMAP" id="MF_01930">
    <property type="entry name" value="PurN"/>
    <property type="match status" value="1"/>
</dbReference>
<dbReference type="PANTHER" id="PTHR43369:SF2">
    <property type="entry name" value="PHOSPHORIBOSYLGLYCINAMIDE FORMYLTRANSFERASE"/>
    <property type="match status" value="1"/>
</dbReference>
<comment type="caution">
    <text evidence="8">The sequence shown here is derived from an EMBL/GenBank/DDBJ whole genome shotgun (WGS) entry which is preliminary data.</text>
</comment>
<dbReference type="GO" id="GO:0004644">
    <property type="term" value="F:phosphoribosylglycinamide formyltransferase activity"/>
    <property type="evidence" value="ECO:0007669"/>
    <property type="project" value="UniProtKB-UniRule"/>
</dbReference>